<protein>
    <submittedName>
        <fullName evidence="1">Uncharacterized protein</fullName>
    </submittedName>
</protein>
<evidence type="ECO:0000313" key="1">
    <source>
        <dbReference type="EMBL" id="QTA89887.1"/>
    </source>
</evidence>
<dbReference type="AlphaFoldDB" id="A0A975BQL4"/>
<gene>
    <name evidence="1" type="ORF">dnm_059430</name>
</gene>
<proteinExistence type="predicted"/>
<name>A0A975BQL4_9BACT</name>
<reference evidence="1" key="1">
    <citation type="journal article" date="2021" name="Microb. Physiol.">
        <title>Proteogenomic Insights into the Physiology of Marine, Sulfate-Reducing, Filamentous Desulfonema limicola and Desulfonema magnum.</title>
        <authorList>
            <person name="Schnaars V."/>
            <person name="Wohlbrand L."/>
            <person name="Scheve S."/>
            <person name="Hinrichs C."/>
            <person name="Reinhardt R."/>
            <person name="Rabus R."/>
        </authorList>
    </citation>
    <scope>NUCLEOTIDE SEQUENCE</scope>
    <source>
        <strain evidence="1">4be13</strain>
    </source>
</reference>
<organism evidence="1 2">
    <name type="scientific">Desulfonema magnum</name>
    <dbReference type="NCBI Taxonomy" id="45655"/>
    <lineage>
        <taxon>Bacteria</taxon>
        <taxon>Pseudomonadati</taxon>
        <taxon>Thermodesulfobacteriota</taxon>
        <taxon>Desulfobacteria</taxon>
        <taxon>Desulfobacterales</taxon>
        <taxon>Desulfococcaceae</taxon>
        <taxon>Desulfonema</taxon>
    </lineage>
</organism>
<dbReference type="KEGG" id="dmm:dnm_059430"/>
<sequence>MSGKNAKFSSFVVSAGHGSLYELSGVPNLGDFRKRTYCFLARKINLLKKPSFLYMAYRYQIVNTFEYILLIL</sequence>
<dbReference type="EMBL" id="CP061800">
    <property type="protein sequence ID" value="QTA89887.1"/>
    <property type="molecule type" value="Genomic_DNA"/>
</dbReference>
<accession>A0A975BQL4</accession>
<evidence type="ECO:0000313" key="2">
    <source>
        <dbReference type="Proteomes" id="UP000663722"/>
    </source>
</evidence>
<keyword evidence="2" id="KW-1185">Reference proteome</keyword>
<dbReference type="Proteomes" id="UP000663722">
    <property type="component" value="Chromosome"/>
</dbReference>